<dbReference type="RefSeq" id="WP_107195351.1">
    <property type="nucleotide sequence ID" value="NZ_CP029462.1"/>
</dbReference>
<evidence type="ECO:0000313" key="3">
    <source>
        <dbReference type="Proteomes" id="UP000254337"/>
    </source>
</evidence>
<protein>
    <submittedName>
        <fullName evidence="2">Uncharacterized protein</fullName>
    </submittedName>
</protein>
<dbReference type="Proteomes" id="UP000254337">
    <property type="component" value="Chromosome"/>
</dbReference>
<dbReference type="KEGG" id="meg:DKB62_07515"/>
<keyword evidence="1" id="KW-0732">Signal</keyword>
<proteinExistence type="predicted"/>
<feature type="chain" id="PRO_5039407105" evidence="1">
    <location>
        <begin position="23"/>
        <end position="253"/>
    </location>
</feature>
<evidence type="ECO:0000256" key="1">
    <source>
        <dbReference type="SAM" id="SignalP"/>
    </source>
</evidence>
<organism evidence="2 3">
    <name type="scientific">Megasphaera stantonii</name>
    <dbReference type="NCBI Taxonomy" id="2144175"/>
    <lineage>
        <taxon>Bacteria</taxon>
        <taxon>Bacillati</taxon>
        <taxon>Bacillota</taxon>
        <taxon>Negativicutes</taxon>
        <taxon>Veillonellales</taxon>
        <taxon>Veillonellaceae</taxon>
        <taxon>Megasphaera</taxon>
    </lineage>
</organism>
<dbReference type="AlphaFoldDB" id="A0A346AZX8"/>
<keyword evidence="3" id="KW-1185">Reference proteome</keyword>
<name>A0A346AZX8_9FIRM</name>
<dbReference type="EMBL" id="CP029462">
    <property type="protein sequence ID" value="AXL21421.1"/>
    <property type="molecule type" value="Genomic_DNA"/>
</dbReference>
<evidence type="ECO:0000313" key="2">
    <source>
        <dbReference type="EMBL" id="AXL21421.1"/>
    </source>
</evidence>
<sequence length="253" mass="26979">MKATTCIACAVCALGLTAPCLAEEPLPAAAVAVVSVQPAQDASAASWLEPAAGEWYDLKGELAMTISGSTINGCPVAASGNCTYGYPRTGHFTISESQGTRTLTLDLLGHKSHQYLIVDGKTTLRRSIHPEYSESVGGIYLGMTRDDVTAKYGYPNEITADQGMEHWSYGLHRMDVFFQGGIVMAVRLYKGSDIKFDKSGLGADAAMAAYAEAYKLAAVPVIPAEDGVLSPAYDLPQGEKFHVSQRYVQLSVD</sequence>
<dbReference type="OrthoDB" id="1669211at2"/>
<gene>
    <name evidence="2" type="ORF">DKB62_07515</name>
</gene>
<feature type="signal peptide" evidence="1">
    <location>
        <begin position="1"/>
        <end position="22"/>
    </location>
</feature>
<reference evidence="2 3" key="1">
    <citation type="submission" date="2018-05" db="EMBL/GenBank/DDBJ databases">
        <title>Complete genome sequence of Megasphaera sp. AJH120T, isolated from the ceca of a chicken.</title>
        <authorList>
            <person name="Maki J."/>
            <person name="Looft T."/>
        </authorList>
    </citation>
    <scope>NUCLEOTIDE SEQUENCE [LARGE SCALE GENOMIC DNA]</scope>
    <source>
        <strain evidence="2 3">AJH120</strain>
    </source>
</reference>
<accession>A0A346AZX8</accession>